<keyword evidence="3" id="KW-1185">Reference proteome</keyword>
<gene>
    <name evidence="2" type="ORF">L207DRAFT_641682</name>
</gene>
<dbReference type="Proteomes" id="UP000235786">
    <property type="component" value="Unassembled WGS sequence"/>
</dbReference>
<evidence type="ECO:0000313" key="3">
    <source>
        <dbReference type="Proteomes" id="UP000235786"/>
    </source>
</evidence>
<evidence type="ECO:0000313" key="2">
    <source>
        <dbReference type="EMBL" id="PMD30427.1"/>
    </source>
</evidence>
<evidence type="ECO:0000256" key="1">
    <source>
        <dbReference type="SAM" id="SignalP"/>
    </source>
</evidence>
<dbReference type="EMBL" id="KZ613967">
    <property type="protein sequence ID" value="PMD30427.1"/>
    <property type="molecule type" value="Genomic_DNA"/>
</dbReference>
<reference evidence="2 3" key="1">
    <citation type="submission" date="2016-04" db="EMBL/GenBank/DDBJ databases">
        <title>A degradative enzymes factory behind the ericoid mycorrhizal symbiosis.</title>
        <authorList>
            <consortium name="DOE Joint Genome Institute"/>
            <person name="Martino E."/>
            <person name="Morin E."/>
            <person name="Grelet G."/>
            <person name="Kuo A."/>
            <person name="Kohler A."/>
            <person name="Daghino S."/>
            <person name="Barry K."/>
            <person name="Choi C."/>
            <person name="Cichocki N."/>
            <person name="Clum A."/>
            <person name="Copeland A."/>
            <person name="Hainaut M."/>
            <person name="Haridas S."/>
            <person name="Labutti K."/>
            <person name="Lindquist E."/>
            <person name="Lipzen A."/>
            <person name="Khouja H.-R."/>
            <person name="Murat C."/>
            <person name="Ohm R."/>
            <person name="Olson A."/>
            <person name="Spatafora J."/>
            <person name="Veneault-Fourrey C."/>
            <person name="Henrissat B."/>
            <person name="Grigoriev I."/>
            <person name="Martin F."/>
            <person name="Perotto S."/>
        </authorList>
    </citation>
    <scope>NUCLEOTIDE SEQUENCE [LARGE SCALE GENOMIC DNA]</scope>
    <source>
        <strain evidence="2 3">F</strain>
    </source>
</reference>
<keyword evidence="1" id="KW-0732">Signal</keyword>
<dbReference type="OrthoDB" id="4509278at2759"/>
<sequence length="156" mass="16226">MQLTLLSLFSLLNLPLLLASPINNDTTPFSYEQLTFTFAGGPATYTLTFPADGNTYPTNNDLSVNLIAPGTFPAFYECTFYTNTASTLVLTGTSAAGSDIAVGPPQPIAGVACMPTGADGACLPDYVTCEWSGTQGTFQGTCCSGYCAATKCRPTS</sequence>
<accession>A0A2J6QVW7</accession>
<name>A0A2J6QVW7_HYAVF</name>
<dbReference type="AlphaFoldDB" id="A0A2J6QVW7"/>
<organism evidence="2 3">
    <name type="scientific">Hyaloscypha variabilis (strain UAMH 11265 / GT02V1 / F)</name>
    <name type="common">Meliniomyces variabilis</name>
    <dbReference type="NCBI Taxonomy" id="1149755"/>
    <lineage>
        <taxon>Eukaryota</taxon>
        <taxon>Fungi</taxon>
        <taxon>Dikarya</taxon>
        <taxon>Ascomycota</taxon>
        <taxon>Pezizomycotina</taxon>
        <taxon>Leotiomycetes</taxon>
        <taxon>Helotiales</taxon>
        <taxon>Hyaloscyphaceae</taxon>
        <taxon>Hyaloscypha</taxon>
        <taxon>Hyaloscypha variabilis</taxon>
    </lineage>
</organism>
<feature type="chain" id="PRO_5014334701" evidence="1">
    <location>
        <begin position="20"/>
        <end position="156"/>
    </location>
</feature>
<protein>
    <submittedName>
        <fullName evidence="2">Uncharacterized protein</fullName>
    </submittedName>
</protein>
<feature type="signal peptide" evidence="1">
    <location>
        <begin position="1"/>
        <end position="19"/>
    </location>
</feature>
<proteinExistence type="predicted"/>